<dbReference type="STRING" id="411684.HPDFL43_21177"/>
<dbReference type="Pfam" id="PF14337">
    <property type="entry name" value="Abi_alpha"/>
    <property type="match status" value="1"/>
</dbReference>
<dbReference type="HOGENOM" id="CLU_911457_0_0_5"/>
<name>A9DGM0_HOEPD</name>
<organism evidence="1 2">
    <name type="scientific">Hoeflea phototrophica (strain DSM 17068 / NCIMB 14078 / DFL-43)</name>
    <dbReference type="NCBI Taxonomy" id="411684"/>
    <lineage>
        <taxon>Bacteria</taxon>
        <taxon>Pseudomonadati</taxon>
        <taxon>Pseudomonadota</taxon>
        <taxon>Alphaproteobacteria</taxon>
        <taxon>Hyphomicrobiales</taxon>
        <taxon>Rhizobiaceae</taxon>
        <taxon>Hoeflea</taxon>
    </lineage>
</organism>
<dbReference type="RefSeq" id="WP_007199975.1">
    <property type="nucleotide sequence ID" value="NZ_CM002917.1"/>
</dbReference>
<accession>A9DGM0</accession>
<proteinExistence type="predicted"/>
<reference evidence="1 2" key="1">
    <citation type="submission" date="2007-10" db="EMBL/GenBank/DDBJ databases">
        <authorList>
            <person name="Wagner-Dobler I."/>
            <person name="Ferriera S."/>
            <person name="Johnson J."/>
            <person name="Kravitz S."/>
            <person name="Beeson K."/>
            <person name="Sutton G."/>
            <person name="Rogers Y.-H."/>
            <person name="Friedman R."/>
            <person name="Frazier M."/>
            <person name="Venter J.C."/>
        </authorList>
    </citation>
    <scope>NUCLEOTIDE SEQUENCE [LARGE SCALE GENOMIC DNA]</scope>
    <source>
        <strain evidence="1 2">DFL-43</strain>
    </source>
</reference>
<dbReference type="EMBL" id="ABIA03000001">
    <property type="protein sequence ID" value="EDQ31518.1"/>
    <property type="molecule type" value="Genomic_DNA"/>
</dbReference>
<sequence length="305" mass="33890">MAEGSDKSPIKVDVGLSAKAEIKGEVPSSSLGRSLDALVDAFRPFTEARGLKADQIRLQREDVLLQIASKAQSRLALEGQQSKPVPLKFLANFMEKASQEDITNEVLVDAWANLLASSSLNNKENHLIFLDILSRLDSKHVELLNFICFDPTRPLHFADAPYEKRETSCLYNLKLKLKEIEDKKASGEILLHSDLESLIGVGVDFFDFPGAKISNIEMYSDEAADGSYYKPELEYKIILDEFPESIIFALKSIGLIDVVSIDMDNLHSDTLEFGFFLHAAVVTHLGAEMYATCIAGPNSFEKNQE</sequence>
<evidence type="ECO:0008006" key="3">
    <source>
        <dbReference type="Google" id="ProtNLM"/>
    </source>
</evidence>
<comment type="caution">
    <text evidence="1">The sequence shown here is derived from an EMBL/GenBank/DDBJ whole genome shotgun (WGS) entry which is preliminary data.</text>
</comment>
<dbReference type="eggNOG" id="ENOG502ZFEX">
    <property type="taxonomic scope" value="Bacteria"/>
</dbReference>
<reference evidence="1 2" key="2">
    <citation type="submission" date="2012-06" db="EMBL/GenBank/DDBJ databases">
        <authorList>
            <person name="Fiebig A."/>
        </authorList>
    </citation>
    <scope>NUCLEOTIDE SEQUENCE [LARGE SCALE GENOMIC DNA]</scope>
    <source>
        <strain evidence="1 2">DFL-43</strain>
    </source>
</reference>
<dbReference type="InterPro" id="IPR025506">
    <property type="entry name" value="Abi_alpha"/>
</dbReference>
<evidence type="ECO:0000313" key="2">
    <source>
        <dbReference type="Proteomes" id="UP000004291"/>
    </source>
</evidence>
<evidence type="ECO:0000313" key="1">
    <source>
        <dbReference type="EMBL" id="EDQ31518.1"/>
    </source>
</evidence>
<dbReference type="AlphaFoldDB" id="A9DGM0"/>
<protein>
    <recommendedName>
        <fullName evidence="3">DUF4393 domain-containing protein</fullName>
    </recommendedName>
</protein>
<dbReference type="OrthoDB" id="8454306at2"/>
<keyword evidence="2" id="KW-1185">Reference proteome</keyword>
<dbReference type="Proteomes" id="UP000004291">
    <property type="component" value="Chromosome"/>
</dbReference>
<gene>
    <name evidence="1" type="ORF">HPDFL43_21177</name>
</gene>